<name>A0A1I5MI71_9SPHN</name>
<accession>A0A1I5MI71</accession>
<evidence type="ECO:0000313" key="2">
    <source>
        <dbReference type="EMBL" id="SFP09285.1"/>
    </source>
</evidence>
<feature type="domain" description="Antitoxin Xre/MbcA/ParS-like toxin-binding" evidence="1">
    <location>
        <begin position="80"/>
        <end position="131"/>
    </location>
</feature>
<evidence type="ECO:0000259" key="1">
    <source>
        <dbReference type="Pfam" id="PF09722"/>
    </source>
</evidence>
<protein>
    <recommendedName>
        <fullName evidence="1">Antitoxin Xre/MbcA/ParS-like toxin-binding domain-containing protein</fullName>
    </recommendedName>
</protein>
<organism evidence="2 3">
    <name type="scientific">Qipengyuania nanhaisediminis</name>
    <dbReference type="NCBI Taxonomy" id="604088"/>
    <lineage>
        <taxon>Bacteria</taxon>
        <taxon>Pseudomonadati</taxon>
        <taxon>Pseudomonadota</taxon>
        <taxon>Alphaproteobacteria</taxon>
        <taxon>Sphingomonadales</taxon>
        <taxon>Erythrobacteraceae</taxon>
        <taxon>Qipengyuania</taxon>
    </lineage>
</organism>
<dbReference type="InterPro" id="IPR024467">
    <property type="entry name" value="Xre/MbcA/ParS-like_toxin-bd"/>
</dbReference>
<dbReference type="EMBL" id="FOWZ01000002">
    <property type="protein sequence ID" value="SFP09285.1"/>
    <property type="molecule type" value="Genomic_DNA"/>
</dbReference>
<dbReference type="AlphaFoldDB" id="A0A1I5MI71"/>
<evidence type="ECO:0000313" key="3">
    <source>
        <dbReference type="Proteomes" id="UP000199331"/>
    </source>
</evidence>
<gene>
    <name evidence="2" type="ORF">SAMN04488060_1382</name>
</gene>
<dbReference type="Proteomes" id="UP000199331">
    <property type="component" value="Unassembled WGS sequence"/>
</dbReference>
<dbReference type="Pfam" id="PF09722">
    <property type="entry name" value="Xre_MbcA_ParS_C"/>
    <property type="match status" value="1"/>
</dbReference>
<keyword evidence="3" id="KW-1185">Reference proteome</keyword>
<dbReference type="OrthoDB" id="117888at2"/>
<reference evidence="3" key="1">
    <citation type="submission" date="2016-10" db="EMBL/GenBank/DDBJ databases">
        <authorList>
            <person name="Varghese N."/>
            <person name="Submissions S."/>
        </authorList>
    </citation>
    <scope>NUCLEOTIDE SEQUENCE [LARGE SCALE GENOMIC DNA]</scope>
    <source>
        <strain evidence="3">CGMCC 1.7715</strain>
    </source>
</reference>
<dbReference type="STRING" id="604088.SAMN04488060_1382"/>
<proteinExistence type="predicted"/>
<sequence>MGTPSVGSESTKRDSACLHAFGNIAAHWDMTASEQCHLLGVGDEKVLQDWMERLRAGDNVSLTKDVLEGIGCVLSIYASLVILLNHDRSKGWVRAPNRAPLFGGRCAMSLMTSGKRKDLEDVARYLLSERYR</sequence>